<evidence type="ECO:0000259" key="4">
    <source>
        <dbReference type="SMART" id="SM00429"/>
    </source>
</evidence>
<dbReference type="Gene3D" id="1.25.40.20">
    <property type="entry name" value="Ankyrin repeat-containing domain"/>
    <property type="match status" value="1"/>
</dbReference>
<proteinExistence type="predicted"/>
<feature type="region of interest" description="Disordered" evidence="3">
    <location>
        <begin position="268"/>
        <end position="333"/>
    </location>
</feature>
<dbReference type="Pfam" id="PF01833">
    <property type="entry name" value="TIG"/>
    <property type="match status" value="1"/>
</dbReference>
<reference evidence="5" key="1">
    <citation type="journal article" date="2020" name="Fungal Divers.">
        <title>Resolving the Mortierellaceae phylogeny through synthesis of multi-gene phylogenetics and phylogenomics.</title>
        <authorList>
            <person name="Vandepol N."/>
            <person name="Liber J."/>
            <person name="Desiro A."/>
            <person name="Na H."/>
            <person name="Kennedy M."/>
            <person name="Barry K."/>
            <person name="Grigoriev I.V."/>
            <person name="Miller A.N."/>
            <person name="O'Donnell K."/>
            <person name="Stajich J.E."/>
            <person name="Bonito G."/>
        </authorList>
    </citation>
    <scope>NUCLEOTIDE SEQUENCE</scope>
    <source>
        <strain evidence="5">KOD948</strain>
    </source>
</reference>
<feature type="compositionally biased region" description="Basic residues" evidence="3">
    <location>
        <begin position="286"/>
        <end position="295"/>
    </location>
</feature>
<dbReference type="SUPFAM" id="SSF81296">
    <property type="entry name" value="E set domains"/>
    <property type="match status" value="1"/>
</dbReference>
<feature type="region of interest" description="Disordered" evidence="3">
    <location>
        <begin position="650"/>
        <end position="676"/>
    </location>
</feature>
<dbReference type="InterPro" id="IPR002909">
    <property type="entry name" value="IPT_dom"/>
</dbReference>
<dbReference type="InterPro" id="IPR036770">
    <property type="entry name" value="Ankyrin_rpt-contain_sf"/>
</dbReference>
<dbReference type="EMBL" id="JAAAJA010000002">
    <property type="protein sequence ID" value="KAG0267608.1"/>
    <property type="molecule type" value="Genomic_DNA"/>
</dbReference>
<dbReference type="Pfam" id="PF25603">
    <property type="entry name" value="SPT23_MGA2_DBD"/>
    <property type="match status" value="1"/>
</dbReference>
<sequence>MAFAQQGSFESTFLHQRKAVAVQMGDLKKPQLVAPEWNSAQLCSTEKSLNSISKPTMPYCLNVKTHVFKKELQEYVPIQANNRIRIETIIYVELSIVDAQDGSLIRSYDYVRMSNRLFATVPDKVMSSNDMESKCILDVDVSVHCPTGNWREEKEACARCVHRMSTKLEQDEKRIIHMLPELYSTEDGDALIKFRSGVANIQFKINCYCSHKKEKEGFVVRFGSQSDLAIAPHTTTPLMFYHENKNRIASRAIIAAAKAQAKAERLELKQRQAQTIRNITKSLTSKTKRGSRKHNSQNSRTGRGHRHYQYRPADSHGLEPPSPPASLTNSPLYHPFSPEMCNVEDNWDSPLSMATPPPTDQLISQSSAIAIQEDQQEAMISHLTPNSGSVRGGTLITIHGSGFTVGELMYVCFGETVVPIFPQRDHMIECFTPAWTKAETVSVLARRPTVHAVHTTPASFTYVDDNERELIKLALQRMMHVSARMSSPMDSVLDRANEFAMLSDLLDSNNDSADGSSMSDLGAQSNFTDLEEMVIDSLKLVDSPLIKSSEGLSAVNSTGHTMLHLSVSLQFATLAKDLVLRGINIEIRDKNGLTALDLACRFRYRPMIDLLASTIDFENGRAVHRFKSRHSPDADNNDCSLVGANPLQRSQCEETDGRSSLASSPPKIMAKQHPTSVGNCDNLHMDFEWESHSDYRVCSSSSSKSVREAVQYHGDYSHKTRRQDNIGEAGATDTSLRTRLRPTIDYASDGRIANIDGQNHARLHEANHHPLPERDMSDVDVFRLDVHMVAAVGRGGVTAARGSGQAVVARRRSNDVQGGSVDDSAREQAVVQSSRRDVESEPVLFLGGVPVTMAQRRRHEGSQASLSSRRCQERDPSSTN</sequence>
<evidence type="ECO:0000313" key="5">
    <source>
        <dbReference type="EMBL" id="KAG0267608.1"/>
    </source>
</evidence>
<dbReference type="GO" id="GO:0005634">
    <property type="term" value="C:nucleus"/>
    <property type="evidence" value="ECO:0007669"/>
    <property type="project" value="TreeGrafter"/>
</dbReference>
<dbReference type="AlphaFoldDB" id="A0A9P6UBE4"/>
<comment type="caution">
    <text evidence="5">The sequence shown here is derived from an EMBL/GenBank/DDBJ whole genome shotgun (WGS) entry which is preliminary data.</text>
</comment>
<dbReference type="PROSITE" id="PS50088">
    <property type="entry name" value="ANK_REPEAT"/>
    <property type="match status" value="1"/>
</dbReference>
<feature type="compositionally biased region" description="Basic and acidic residues" evidence="3">
    <location>
        <begin position="870"/>
        <end position="880"/>
    </location>
</feature>
<evidence type="ECO:0000256" key="1">
    <source>
        <dbReference type="ARBA" id="ARBA00023043"/>
    </source>
</evidence>
<protein>
    <submittedName>
        <fullName evidence="5">SPT3 Dosage dependent suppressor of Ty-induced promoter mutations-like protein</fullName>
    </submittedName>
</protein>
<dbReference type="PANTHER" id="PTHR23335">
    <property type="entry name" value="CALMODULIN-BINDING TRANSCRIPTION ACTIVATOR CAMTA"/>
    <property type="match status" value="1"/>
</dbReference>
<dbReference type="Gene3D" id="2.60.40.10">
    <property type="entry name" value="Immunoglobulins"/>
    <property type="match status" value="1"/>
</dbReference>
<feature type="repeat" description="ANK" evidence="2">
    <location>
        <begin position="558"/>
        <end position="590"/>
    </location>
</feature>
<dbReference type="Proteomes" id="UP000726737">
    <property type="component" value="Unassembled WGS sequence"/>
</dbReference>
<dbReference type="InterPro" id="IPR002110">
    <property type="entry name" value="Ankyrin_rpt"/>
</dbReference>
<keyword evidence="1 2" id="KW-0040">ANK repeat</keyword>
<dbReference type="OrthoDB" id="341259at2759"/>
<organism evidence="5 6">
    <name type="scientific">Mortierella polycephala</name>
    <dbReference type="NCBI Taxonomy" id="41804"/>
    <lineage>
        <taxon>Eukaryota</taxon>
        <taxon>Fungi</taxon>
        <taxon>Fungi incertae sedis</taxon>
        <taxon>Mucoromycota</taxon>
        <taxon>Mortierellomycotina</taxon>
        <taxon>Mortierellomycetes</taxon>
        <taxon>Mortierellales</taxon>
        <taxon>Mortierellaceae</taxon>
        <taxon>Mortierella</taxon>
    </lineage>
</organism>
<evidence type="ECO:0000256" key="3">
    <source>
        <dbReference type="SAM" id="MobiDB-lite"/>
    </source>
</evidence>
<dbReference type="InterPro" id="IPR014756">
    <property type="entry name" value="Ig_E-set"/>
</dbReference>
<dbReference type="PANTHER" id="PTHR23335:SF1">
    <property type="entry name" value="CALMODULIN-BINDING TRANSCRIPTION ACTIVATOR, ISOFORM F"/>
    <property type="match status" value="1"/>
</dbReference>
<name>A0A9P6UBE4_9FUNG</name>
<evidence type="ECO:0000313" key="6">
    <source>
        <dbReference type="Proteomes" id="UP000726737"/>
    </source>
</evidence>
<feature type="region of interest" description="Disordered" evidence="3">
    <location>
        <begin position="799"/>
        <end position="880"/>
    </location>
</feature>
<evidence type="ECO:0000256" key="2">
    <source>
        <dbReference type="PROSITE-ProRule" id="PRU00023"/>
    </source>
</evidence>
<dbReference type="InterPro" id="IPR013783">
    <property type="entry name" value="Ig-like_fold"/>
</dbReference>
<dbReference type="InterPro" id="IPR057962">
    <property type="entry name" value="SPT23_MGA2_DBD"/>
</dbReference>
<dbReference type="SMART" id="SM00429">
    <property type="entry name" value="IPT"/>
    <property type="match status" value="1"/>
</dbReference>
<feature type="compositionally biased region" description="Polar residues" evidence="3">
    <location>
        <begin position="271"/>
        <end position="285"/>
    </location>
</feature>
<accession>A0A9P6UBE4</accession>
<gene>
    <name evidence="5" type="primary">SPT23_2</name>
    <name evidence="5" type="ORF">BG011_002916</name>
</gene>
<dbReference type="GO" id="GO:0003690">
    <property type="term" value="F:double-stranded DNA binding"/>
    <property type="evidence" value="ECO:0007669"/>
    <property type="project" value="TreeGrafter"/>
</dbReference>
<dbReference type="SUPFAM" id="SSF48403">
    <property type="entry name" value="Ankyrin repeat"/>
    <property type="match status" value="1"/>
</dbReference>
<keyword evidence="6" id="KW-1185">Reference proteome</keyword>
<dbReference type="CDD" id="cd00102">
    <property type="entry name" value="IPT"/>
    <property type="match status" value="1"/>
</dbReference>
<dbReference type="GO" id="GO:0003712">
    <property type="term" value="F:transcription coregulator activity"/>
    <property type="evidence" value="ECO:0007669"/>
    <property type="project" value="TreeGrafter"/>
</dbReference>
<feature type="domain" description="IPT/TIG" evidence="4">
    <location>
        <begin position="377"/>
        <end position="463"/>
    </location>
</feature>
<dbReference type="GO" id="GO:0006357">
    <property type="term" value="P:regulation of transcription by RNA polymerase II"/>
    <property type="evidence" value="ECO:0007669"/>
    <property type="project" value="TreeGrafter"/>
</dbReference>